<feature type="domain" description="PAS" evidence="1">
    <location>
        <begin position="273"/>
        <end position="343"/>
    </location>
</feature>
<feature type="domain" description="PAS" evidence="1">
    <location>
        <begin position="148"/>
        <end position="192"/>
    </location>
</feature>
<feature type="domain" description="PAC" evidence="2">
    <location>
        <begin position="90"/>
        <end position="147"/>
    </location>
</feature>
<dbReference type="InterPro" id="IPR013655">
    <property type="entry name" value="PAS_fold_3"/>
</dbReference>
<dbReference type="InterPro" id="IPR013656">
    <property type="entry name" value="PAS_4"/>
</dbReference>
<evidence type="ECO:0000259" key="1">
    <source>
        <dbReference type="PROSITE" id="PS50112"/>
    </source>
</evidence>
<dbReference type="CDD" id="cd00130">
    <property type="entry name" value="PAS"/>
    <property type="match status" value="3"/>
</dbReference>
<dbReference type="SMART" id="SM00267">
    <property type="entry name" value="GGDEF"/>
    <property type="match status" value="1"/>
</dbReference>
<accession>A0AAF0BVK9</accession>
<evidence type="ECO:0000259" key="3">
    <source>
        <dbReference type="PROSITE" id="PS50883"/>
    </source>
</evidence>
<dbReference type="KEGG" id="ima:PO878_18490"/>
<dbReference type="InterPro" id="IPR029787">
    <property type="entry name" value="Nucleotide_cyclase"/>
</dbReference>
<reference evidence="5" key="1">
    <citation type="submission" date="2023-01" db="EMBL/GenBank/DDBJ databases">
        <title>The diversity of Class Acidimicrobiia in South China Sea sediment environments and the proposal of Iamia marina sp. nov., a novel species of the genus Iamia.</title>
        <authorList>
            <person name="He Y."/>
            <person name="Tian X."/>
        </authorList>
    </citation>
    <scope>NUCLEOTIDE SEQUENCE</scope>
    <source>
        <strain evidence="5">DSM 19957</strain>
    </source>
</reference>
<dbReference type="InterPro" id="IPR000014">
    <property type="entry name" value="PAS"/>
</dbReference>
<feature type="domain" description="EAL" evidence="3">
    <location>
        <begin position="736"/>
        <end position="993"/>
    </location>
</feature>
<dbReference type="PROSITE" id="PS50113">
    <property type="entry name" value="PAC"/>
    <property type="match status" value="1"/>
</dbReference>
<dbReference type="PANTHER" id="PTHR44757:SF2">
    <property type="entry name" value="BIOFILM ARCHITECTURE MAINTENANCE PROTEIN MBAA"/>
    <property type="match status" value="1"/>
</dbReference>
<dbReference type="SMART" id="SM00052">
    <property type="entry name" value="EAL"/>
    <property type="match status" value="1"/>
</dbReference>
<dbReference type="InterPro" id="IPR035919">
    <property type="entry name" value="EAL_sf"/>
</dbReference>
<dbReference type="Gene3D" id="3.30.450.20">
    <property type="entry name" value="PAS domain"/>
    <property type="match status" value="3"/>
</dbReference>
<gene>
    <name evidence="5" type="ORF">PO878_18490</name>
</gene>
<evidence type="ECO:0000313" key="5">
    <source>
        <dbReference type="EMBL" id="WCO66489.1"/>
    </source>
</evidence>
<feature type="domain" description="PAS" evidence="1">
    <location>
        <begin position="18"/>
        <end position="92"/>
    </location>
</feature>
<dbReference type="AlphaFoldDB" id="A0AAF0BVK9"/>
<dbReference type="InterPro" id="IPR029016">
    <property type="entry name" value="GAF-like_dom_sf"/>
</dbReference>
<dbReference type="RefSeq" id="WP_272736012.1">
    <property type="nucleotide sequence ID" value="NZ_CP116942.1"/>
</dbReference>
<dbReference type="Pfam" id="PF08448">
    <property type="entry name" value="PAS_4"/>
    <property type="match status" value="2"/>
</dbReference>
<dbReference type="EMBL" id="CP116942">
    <property type="protein sequence ID" value="WCO66489.1"/>
    <property type="molecule type" value="Genomic_DNA"/>
</dbReference>
<organism evidence="5 6">
    <name type="scientific">Iamia majanohamensis</name>
    <dbReference type="NCBI Taxonomy" id="467976"/>
    <lineage>
        <taxon>Bacteria</taxon>
        <taxon>Bacillati</taxon>
        <taxon>Actinomycetota</taxon>
        <taxon>Acidimicrobiia</taxon>
        <taxon>Acidimicrobiales</taxon>
        <taxon>Iamiaceae</taxon>
        <taxon>Iamia</taxon>
    </lineage>
</organism>
<dbReference type="PROSITE" id="PS50112">
    <property type="entry name" value="PAS"/>
    <property type="match status" value="3"/>
</dbReference>
<dbReference type="SMART" id="SM00091">
    <property type="entry name" value="PAS"/>
    <property type="match status" value="3"/>
</dbReference>
<dbReference type="InterPro" id="IPR052155">
    <property type="entry name" value="Biofilm_reg_signaling"/>
</dbReference>
<evidence type="ECO:0000259" key="2">
    <source>
        <dbReference type="PROSITE" id="PS50113"/>
    </source>
</evidence>
<dbReference type="InterPro" id="IPR001633">
    <property type="entry name" value="EAL_dom"/>
</dbReference>
<feature type="domain" description="GGDEF" evidence="4">
    <location>
        <begin position="595"/>
        <end position="727"/>
    </location>
</feature>
<evidence type="ECO:0000313" key="6">
    <source>
        <dbReference type="Proteomes" id="UP001216390"/>
    </source>
</evidence>
<dbReference type="InterPro" id="IPR001610">
    <property type="entry name" value="PAC"/>
</dbReference>
<dbReference type="InterPro" id="IPR000160">
    <property type="entry name" value="GGDEF_dom"/>
</dbReference>
<dbReference type="PANTHER" id="PTHR44757">
    <property type="entry name" value="DIGUANYLATE CYCLASE DGCP"/>
    <property type="match status" value="1"/>
</dbReference>
<dbReference type="CDD" id="cd01948">
    <property type="entry name" value="EAL"/>
    <property type="match status" value="1"/>
</dbReference>
<dbReference type="Gene3D" id="3.20.20.450">
    <property type="entry name" value="EAL domain"/>
    <property type="match status" value="1"/>
</dbReference>
<dbReference type="Gene3D" id="3.30.450.40">
    <property type="match status" value="1"/>
</dbReference>
<dbReference type="CDD" id="cd01949">
    <property type="entry name" value="GGDEF"/>
    <property type="match status" value="1"/>
</dbReference>
<dbReference type="Gene3D" id="3.30.70.270">
    <property type="match status" value="1"/>
</dbReference>
<dbReference type="SUPFAM" id="SSF141868">
    <property type="entry name" value="EAL domain-like"/>
    <property type="match status" value="1"/>
</dbReference>
<keyword evidence="6" id="KW-1185">Reference proteome</keyword>
<dbReference type="NCBIfam" id="TIGR00229">
    <property type="entry name" value="sensory_box"/>
    <property type="match status" value="3"/>
</dbReference>
<dbReference type="SUPFAM" id="SSF55073">
    <property type="entry name" value="Nucleotide cyclase"/>
    <property type="match status" value="1"/>
</dbReference>
<dbReference type="Pfam" id="PF00990">
    <property type="entry name" value="GGDEF"/>
    <property type="match status" value="1"/>
</dbReference>
<dbReference type="Pfam" id="PF08447">
    <property type="entry name" value="PAS_3"/>
    <property type="match status" value="1"/>
</dbReference>
<dbReference type="InterPro" id="IPR043128">
    <property type="entry name" value="Rev_trsase/Diguanyl_cyclase"/>
</dbReference>
<dbReference type="InterPro" id="IPR000700">
    <property type="entry name" value="PAS-assoc_C"/>
</dbReference>
<evidence type="ECO:0000259" key="4">
    <source>
        <dbReference type="PROSITE" id="PS50887"/>
    </source>
</evidence>
<proteinExistence type="predicted"/>
<dbReference type="NCBIfam" id="TIGR00254">
    <property type="entry name" value="GGDEF"/>
    <property type="match status" value="1"/>
</dbReference>
<dbReference type="SUPFAM" id="SSF55781">
    <property type="entry name" value="GAF domain-like"/>
    <property type="match status" value="1"/>
</dbReference>
<dbReference type="SMART" id="SM00086">
    <property type="entry name" value="PAC"/>
    <property type="match status" value="3"/>
</dbReference>
<dbReference type="Proteomes" id="UP001216390">
    <property type="component" value="Chromosome"/>
</dbReference>
<dbReference type="SUPFAM" id="SSF55785">
    <property type="entry name" value="PYP-like sensor domain (PAS domain)"/>
    <property type="match status" value="3"/>
</dbReference>
<name>A0AAF0BVK9_9ACTN</name>
<dbReference type="PROSITE" id="PS50887">
    <property type="entry name" value="GGDEF"/>
    <property type="match status" value="1"/>
</dbReference>
<sequence length="998" mass="106858">MPAPDPAAAGSAGPVAQDRERVRRAQEWVFERAPVGLAVIDAEGCLVAINDSLLAMLGSRRPEVVGRPVVDLLAPDQRATGEDWLAGALASSETSHLQGWIRPVDGEPRWVAVDSDRLLDDDGEVVAVVGAVTDLTEQRRLQGALASARDDLSSLFLLAPVAVVRLDAGGRVVAWNPAAERLLGWSEPEVRGMVPPVVPEGQSDLHRTYQERALAGDPLDGTPVTCRARDGSLVEVLAWTYLADVDGSGEPEVVVLLADVTDQVEASRALRASEHRWRTLVENVSDTVTVVDAVGTVLATTGQTKTILGYPTEAWTGSSLLDLVHPDDLERIQPVIARVLASPGEEVRDEVRLRHRDGSWAEVAVTAVNLLDDPEVGGVVLTTRNTTEANRTERLVASQARILELIARDASVDDVLDEVAAMVEDHDDGARAAVVLVDDDRLRPRAAPDRGPGPEVRAALSRMVLPRGAREALRGEPGEPVLVRDALTDPRTAALAPALAAEGLGSLWWASARVPDGQAYGGILALHPGDHVPDAHAVRASEVACTLLSIALERHATLAALAHRELHDDLTGLPNRTLLIDRIETGLERARRADGEVALLYVDLDRFKRINDSGGLTEGDTVLTTVARQLQEVTRPGDTVARVGADEFVVLCDQPGSLSTVLAVADRLTEALREPFSLRGHDVFVTASTGVALSHPDVDAVTLLGQADAAMDRAKQRGRDRLEVYDPAMQATAHDRLTLGSDLRRALARGEMRVVYQPIVDLDTGTAVGAEALLRWRHPERGDVPPDVFVPVAEESGAIVEIGAWVLETALAEVAPHVPTDRAAPFTLAVNLSPRQLEDPTLVTRLQGALRRHGWPAEQLCLELTETALTDDLDLALGVLVRLRATGARIAVDDFGTGYSSLTHLQALPIDSIKIDRSFVQGLGDHRGSERSTIARCVLGIAGAMDLEAVAEGVETQAQLEALRRLGCRRGQGYLFSVPVPADVLEATVLGGPRPPRG</sequence>
<dbReference type="Pfam" id="PF00563">
    <property type="entry name" value="EAL"/>
    <property type="match status" value="1"/>
</dbReference>
<dbReference type="PROSITE" id="PS50883">
    <property type="entry name" value="EAL"/>
    <property type="match status" value="1"/>
</dbReference>
<protein>
    <submittedName>
        <fullName evidence="5">EAL domain-containing protein</fullName>
    </submittedName>
</protein>
<dbReference type="InterPro" id="IPR035965">
    <property type="entry name" value="PAS-like_dom_sf"/>
</dbReference>